<gene>
    <name evidence="3" type="primary">ATJ49</name>
    <name evidence="3" type="ORF">KSP39_PZI016508</name>
</gene>
<dbReference type="InterPro" id="IPR036869">
    <property type="entry name" value="J_dom_sf"/>
</dbReference>
<evidence type="ECO:0000256" key="1">
    <source>
        <dbReference type="SAM" id="MobiDB-lite"/>
    </source>
</evidence>
<dbReference type="PANTHER" id="PTHR44743">
    <property type="entry name" value="PUTATIVE, EXPRESSED-RELATED"/>
    <property type="match status" value="1"/>
</dbReference>
<dbReference type="EMBL" id="JBBWWQ010000014">
    <property type="protein sequence ID" value="KAK8931447.1"/>
    <property type="molecule type" value="Genomic_DNA"/>
</dbReference>
<sequence length="234" mass="25361">MASGGEKNVDFYAVLGLRKDCSDADLRNAYKKLALRWHPDRCSASGKSEFVKEAKEKFQAIQEAYSILSDSNKRFLYDVGVYDRDDDENEMGDFLDEMVQMMSQTKNNGNCPDSFEDLQHLFGVMFQADLDLSGFGHCSGPAGETMSFSSNMFYEPEASVSGGSGGKRHGSVLASVAGKAKVDEFDADSASFCCGSYDQPLGGRVGGGGGRRNSRKQKASQKHDISSKDTGISA</sequence>
<accession>A0AAP0G107</accession>
<name>A0AAP0G107_9ASPA</name>
<feature type="region of interest" description="Disordered" evidence="1">
    <location>
        <begin position="196"/>
        <end position="234"/>
    </location>
</feature>
<dbReference type="PRINTS" id="PR00625">
    <property type="entry name" value="JDOMAIN"/>
</dbReference>
<feature type="domain" description="J" evidence="2">
    <location>
        <begin position="10"/>
        <end position="81"/>
    </location>
</feature>
<evidence type="ECO:0000313" key="3">
    <source>
        <dbReference type="EMBL" id="KAK8931447.1"/>
    </source>
</evidence>
<dbReference type="SMART" id="SM00271">
    <property type="entry name" value="DnaJ"/>
    <property type="match status" value="1"/>
</dbReference>
<protein>
    <submittedName>
        <fullName evidence="3">Chaperone protein dnaJ 49</fullName>
    </submittedName>
</protein>
<proteinExistence type="predicted"/>
<dbReference type="Pfam" id="PF00226">
    <property type="entry name" value="DnaJ"/>
    <property type="match status" value="1"/>
</dbReference>
<evidence type="ECO:0000259" key="2">
    <source>
        <dbReference type="PROSITE" id="PS50076"/>
    </source>
</evidence>
<dbReference type="GO" id="GO:0005783">
    <property type="term" value="C:endoplasmic reticulum"/>
    <property type="evidence" value="ECO:0007669"/>
    <property type="project" value="UniProtKB-ARBA"/>
</dbReference>
<keyword evidence="4" id="KW-1185">Reference proteome</keyword>
<reference evidence="3 4" key="1">
    <citation type="journal article" date="2022" name="Nat. Plants">
        <title>Genomes of leafy and leafless Platanthera orchids illuminate the evolution of mycoheterotrophy.</title>
        <authorList>
            <person name="Li M.H."/>
            <person name="Liu K.W."/>
            <person name="Li Z."/>
            <person name="Lu H.C."/>
            <person name="Ye Q.L."/>
            <person name="Zhang D."/>
            <person name="Wang J.Y."/>
            <person name="Li Y.F."/>
            <person name="Zhong Z.M."/>
            <person name="Liu X."/>
            <person name="Yu X."/>
            <person name="Liu D.K."/>
            <person name="Tu X.D."/>
            <person name="Liu B."/>
            <person name="Hao Y."/>
            <person name="Liao X.Y."/>
            <person name="Jiang Y.T."/>
            <person name="Sun W.H."/>
            <person name="Chen J."/>
            <person name="Chen Y.Q."/>
            <person name="Ai Y."/>
            <person name="Zhai J.W."/>
            <person name="Wu S.S."/>
            <person name="Zhou Z."/>
            <person name="Hsiao Y.Y."/>
            <person name="Wu W.L."/>
            <person name="Chen Y.Y."/>
            <person name="Lin Y.F."/>
            <person name="Hsu J.L."/>
            <person name="Li C.Y."/>
            <person name="Wang Z.W."/>
            <person name="Zhao X."/>
            <person name="Zhong W.Y."/>
            <person name="Ma X.K."/>
            <person name="Ma L."/>
            <person name="Huang J."/>
            <person name="Chen G.Z."/>
            <person name="Huang M.Z."/>
            <person name="Huang L."/>
            <person name="Peng D.H."/>
            <person name="Luo Y.B."/>
            <person name="Zou S.Q."/>
            <person name="Chen S.P."/>
            <person name="Lan S."/>
            <person name="Tsai W.C."/>
            <person name="Van de Peer Y."/>
            <person name="Liu Z.J."/>
        </authorList>
    </citation>
    <scope>NUCLEOTIDE SEQUENCE [LARGE SCALE GENOMIC DNA]</scope>
    <source>
        <strain evidence="3">Lor287</strain>
    </source>
</reference>
<dbReference type="SUPFAM" id="SSF46565">
    <property type="entry name" value="Chaperone J-domain"/>
    <property type="match status" value="1"/>
</dbReference>
<dbReference type="PROSITE" id="PS50076">
    <property type="entry name" value="DNAJ_2"/>
    <property type="match status" value="1"/>
</dbReference>
<organism evidence="3 4">
    <name type="scientific">Platanthera zijinensis</name>
    <dbReference type="NCBI Taxonomy" id="2320716"/>
    <lineage>
        <taxon>Eukaryota</taxon>
        <taxon>Viridiplantae</taxon>
        <taxon>Streptophyta</taxon>
        <taxon>Embryophyta</taxon>
        <taxon>Tracheophyta</taxon>
        <taxon>Spermatophyta</taxon>
        <taxon>Magnoliopsida</taxon>
        <taxon>Liliopsida</taxon>
        <taxon>Asparagales</taxon>
        <taxon>Orchidaceae</taxon>
        <taxon>Orchidoideae</taxon>
        <taxon>Orchideae</taxon>
        <taxon>Orchidinae</taxon>
        <taxon>Platanthera</taxon>
    </lineage>
</organism>
<dbReference type="InterPro" id="IPR001623">
    <property type="entry name" value="DnaJ_domain"/>
</dbReference>
<evidence type="ECO:0000313" key="4">
    <source>
        <dbReference type="Proteomes" id="UP001418222"/>
    </source>
</evidence>
<dbReference type="PANTHER" id="PTHR44743:SF5">
    <property type="entry name" value="CHAPERONE DNAJ-DOMAIN SUPERFAMILY PROTEIN"/>
    <property type="match status" value="1"/>
</dbReference>
<dbReference type="Gene3D" id="1.10.287.110">
    <property type="entry name" value="DnaJ domain"/>
    <property type="match status" value="1"/>
</dbReference>
<dbReference type="Proteomes" id="UP001418222">
    <property type="component" value="Unassembled WGS sequence"/>
</dbReference>
<comment type="caution">
    <text evidence="3">The sequence shown here is derived from an EMBL/GenBank/DDBJ whole genome shotgun (WGS) entry which is preliminary data.</text>
</comment>
<dbReference type="AlphaFoldDB" id="A0AAP0G107"/>
<dbReference type="CDD" id="cd06257">
    <property type="entry name" value="DnaJ"/>
    <property type="match status" value="1"/>
</dbReference>